<proteinExistence type="predicted"/>
<organism evidence="1 2">
    <name type="scientific">Paecilomyces lecythidis</name>
    <dbReference type="NCBI Taxonomy" id="3004212"/>
    <lineage>
        <taxon>Eukaryota</taxon>
        <taxon>Fungi</taxon>
        <taxon>Dikarya</taxon>
        <taxon>Ascomycota</taxon>
        <taxon>Pezizomycotina</taxon>
        <taxon>Eurotiomycetes</taxon>
        <taxon>Eurotiomycetidae</taxon>
        <taxon>Eurotiales</taxon>
        <taxon>Thermoascaceae</taxon>
        <taxon>Paecilomyces</taxon>
    </lineage>
</organism>
<dbReference type="Proteomes" id="UP001583193">
    <property type="component" value="Unassembled WGS sequence"/>
</dbReference>
<reference evidence="1 2" key="1">
    <citation type="journal article" date="2024" name="IMA Fungus">
        <title>IMA Genome - F19 : A genome assembly and annotation guide to empower mycologists, including annotated draft genome sequences of Ceratocystis pirilliformis, Diaporthe australafricana, Fusarium ophioides, Paecilomyces lecythidis, and Sporothrix stenoceras.</title>
        <authorList>
            <person name="Aylward J."/>
            <person name="Wilson A.M."/>
            <person name="Visagie C.M."/>
            <person name="Spraker J."/>
            <person name="Barnes I."/>
            <person name="Buitendag C."/>
            <person name="Ceriani C."/>
            <person name="Del Mar Angel L."/>
            <person name="du Plessis D."/>
            <person name="Fuchs T."/>
            <person name="Gasser K."/>
            <person name="Kramer D."/>
            <person name="Li W."/>
            <person name="Munsamy K."/>
            <person name="Piso A."/>
            <person name="Price J.L."/>
            <person name="Sonnekus B."/>
            <person name="Thomas C."/>
            <person name="van der Nest A."/>
            <person name="van Dijk A."/>
            <person name="van Heerden A."/>
            <person name="van Vuuren N."/>
            <person name="Yilmaz N."/>
            <person name="Duong T.A."/>
            <person name="van der Merwe N.A."/>
            <person name="Wingfield M.J."/>
            <person name="Wingfield B.D."/>
        </authorList>
    </citation>
    <scope>NUCLEOTIDE SEQUENCE [LARGE SCALE GENOMIC DNA]</scope>
    <source>
        <strain evidence="1 2">CMW 18167</strain>
    </source>
</reference>
<dbReference type="Pfam" id="PF20174">
    <property type="entry name" value="DUF6540"/>
    <property type="match status" value="1"/>
</dbReference>
<accession>A0ABR3XML6</accession>
<name>A0ABR3XML6_9EURO</name>
<dbReference type="InterPro" id="IPR046670">
    <property type="entry name" value="DUF6540"/>
</dbReference>
<evidence type="ECO:0000313" key="1">
    <source>
        <dbReference type="EMBL" id="KAL1877224.1"/>
    </source>
</evidence>
<dbReference type="EMBL" id="JAVDPF010000014">
    <property type="protein sequence ID" value="KAL1877224.1"/>
    <property type="molecule type" value="Genomic_DNA"/>
</dbReference>
<gene>
    <name evidence="1" type="ORF">Plec18167_004913</name>
</gene>
<keyword evidence="2" id="KW-1185">Reference proteome</keyword>
<protein>
    <submittedName>
        <fullName evidence="1">Uncharacterized protein</fullName>
    </submittedName>
</protein>
<comment type="caution">
    <text evidence="1">The sequence shown here is derived from an EMBL/GenBank/DDBJ whole genome shotgun (WGS) entry which is preliminary data.</text>
</comment>
<evidence type="ECO:0000313" key="2">
    <source>
        <dbReference type="Proteomes" id="UP001583193"/>
    </source>
</evidence>
<sequence>MNDIPSTASPIKVVGLREVCEIDGRRFTRRRGTQEWIACAPESDRLPPNEPESEHLYLAHEDQGPEEPVHWSLYVAKENEPGMIVQVRGDAEWMTYTPSRERVDITSVEGFSTLYQLATVTKEQASLIQEIAENEPPPRAANRREAKENCQGWTVRVIAKLVERGIVPGRKLEMTRSMMQPI</sequence>